<gene>
    <name evidence="1" type="ORF">PISL3812_08826</name>
</gene>
<protein>
    <recommendedName>
        <fullName evidence="3">Condensation domain-containing protein</fullName>
    </recommendedName>
</protein>
<accession>A0A0U1M805</accession>
<proteinExistence type="predicted"/>
<dbReference type="Proteomes" id="UP000054383">
    <property type="component" value="Unassembled WGS sequence"/>
</dbReference>
<dbReference type="EMBL" id="CVMT01000010">
    <property type="protein sequence ID" value="CRG91774.1"/>
    <property type="molecule type" value="Genomic_DNA"/>
</dbReference>
<sequence length="462" mass="51791">MAFWREVSKGYYQRPLGANERFIKFVGDRAHIAGREQWSVSVTATLKFPEEASTTDLNRSLREAWKLFRFRHPSIASTVVDDGTNAVVKYNVPDADSLDQWVNKTFFVTDDPATSAQDTISVLKPNEFLTGHFLSRQQEIIIHTAHWRTDGYGAIYLLDAFLQAIKAVLDNDGLPSMPWGEEVSRLVPGLEMALQLPGSDPPEAQEAAKRYISTQGLLKNSVGVSYLGDTDTRPRGTRSVTMRIPKETTLALEAACKARSLELFAACHAALAKFHFSQPTQLSESERYYSSTIRLSMRPHLLPPYNYSAGACSIYTGGYRFQVSSNQSFNDIAGKYLHEYKNGLTDSFIQSRRQFAITVLESLRGGMPIPNPPPSNIDISIVEKVDSMVSRVLSTRIGPLEVLKINLGVETLTRQPYLFLWKFSGQLNLSLWYNEAYQDANIASEILHRIVNILGAELRVVI</sequence>
<organism evidence="1 2">
    <name type="scientific">Talaromyces islandicus</name>
    <name type="common">Penicillium islandicum</name>
    <dbReference type="NCBI Taxonomy" id="28573"/>
    <lineage>
        <taxon>Eukaryota</taxon>
        <taxon>Fungi</taxon>
        <taxon>Dikarya</taxon>
        <taxon>Ascomycota</taxon>
        <taxon>Pezizomycotina</taxon>
        <taxon>Eurotiomycetes</taxon>
        <taxon>Eurotiomycetidae</taxon>
        <taxon>Eurotiales</taxon>
        <taxon>Trichocomaceae</taxon>
        <taxon>Talaromyces</taxon>
        <taxon>Talaromyces sect. Islandici</taxon>
    </lineage>
</organism>
<name>A0A0U1M805_TALIS</name>
<dbReference type="AlphaFoldDB" id="A0A0U1M805"/>
<dbReference type="PANTHER" id="PTHR42034">
    <property type="entry name" value="CHROMOSOME 7, WHOLE GENOME SHOTGUN SEQUENCE-RELATED"/>
    <property type="match status" value="1"/>
</dbReference>
<evidence type="ECO:0000313" key="2">
    <source>
        <dbReference type="Proteomes" id="UP000054383"/>
    </source>
</evidence>
<evidence type="ECO:0008006" key="3">
    <source>
        <dbReference type="Google" id="ProtNLM"/>
    </source>
</evidence>
<dbReference type="Gene3D" id="3.30.559.30">
    <property type="entry name" value="Nonribosomal peptide synthetase, condensation domain"/>
    <property type="match status" value="1"/>
</dbReference>
<keyword evidence="2" id="KW-1185">Reference proteome</keyword>
<dbReference type="PANTHER" id="PTHR42034:SF1">
    <property type="entry name" value="CONDENSATION DOMAIN-CONTAINING PROTEIN"/>
    <property type="match status" value="1"/>
</dbReference>
<dbReference type="SUPFAM" id="SSF52777">
    <property type="entry name" value="CoA-dependent acyltransferases"/>
    <property type="match status" value="1"/>
</dbReference>
<evidence type="ECO:0000313" key="1">
    <source>
        <dbReference type="EMBL" id="CRG91774.1"/>
    </source>
</evidence>
<reference evidence="1 2" key="1">
    <citation type="submission" date="2015-04" db="EMBL/GenBank/DDBJ databases">
        <authorList>
            <person name="Syromyatnikov M.Y."/>
            <person name="Popov V.N."/>
        </authorList>
    </citation>
    <scope>NUCLEOTIDE SEQUENCE [LARGE SCALE GENOMIC DNA]</scope>
    <source>
        <strain evidence="1">WF-38-12</strain>
    </source>
</reference>
<dbReference type="OMA" id="MINIRPY"/>
<dbReference type="OrthoDB" id="2548233at2759"/>
<dbReference type="Gene3D" id="3.30.559.10">
    <property type="entry name" value="Chloramphenicol acetyltransferase-like domain"/>
    <property type="match status" value="1"/>
</dbReference>
<dbReference type="InterPro" id="IPR023213">
    <property type="entry name" value="CAT-like_dom_sf"/>
</dbReference>